<dbReference type="RefSeq" id="WP_041503091.1">
    <property type="nucleotide sequence ID" value="NZ_JPIT01000018.1"/>
</dbReference>
<dbReference type="EMBL" id="JPIT01000018">
    <property type="protein sequence ID" value="KIO45123.1"/>
    <property type="molecule type" value="Genomic_DNA"/>
</dbReference>
<sequence>MRIYIGILVIASVLFFTSCADWLDVQQEGEIESGHLFDRGEGYRVVLNGLYKSMCTPALYSRELSYGMVDCISQQYEAGNKDANQSTVYEAFYNFNYLDNGVQSTIESTWLAAFNVIANANNLIQNTLNASPEIFEEGELERNLILGEAYACRALLHFDMLRLFAPAPINDDKQTYVPYVENYPNILATGIQVTPFLDKVIADLLKAKELVATFDTSTAGVEANSTMSARMSLTPSNSPYPYKDFFYGRAYRLSYYSITALLARVYQYADKQKEAFDCAKEVVEYGTQKGGKAFYEDDFHGVLSTTGDDIKAFDGKTDYKVKSNIVFAAYNKKMYDDETFKNMFNAGKDPNAGGYSNAYFMIKRVELFASRGTDEWTLDLRSANMIVAAMGQYPISGKWFIPSTNPAGNEDLKVSPVIRLTEMRYIMAEYYAREGRFSEAYGILNDIRFKRNLTRVLRTQNSFTEFVTDLIEDARREWISEGQLFYLYKRLDAPFIKNNQLHKLTKSEACLPLPTDQK</sequence>
<evidence type="ECO:0000313" key="2">
    <source>
        <dbReference type="EMBL" id="KIO45123.1"/>
    </source>
</evidence>
<dbReference type="SUPFAM" id="SSF48452">
    <property type="entry name" value="TPR-like"/>
    <property type="match status" value="1"/>
</dbReference>
<reference evidence="2 3" key="1">
    <citation type="submission" date="2014-07" db="EMBL/GenBank/DDBJ databases">
        <title>Porphyromonadaceae bacterium OUH 334697 = ATCC BAA-2682 = DSM 28341 draft genome.</title>
        <authorList>
            <person name="Sydenham T.V."/>
            <person name="Hasman H."/>
            <person name="Justesen U.S."/>
        </authorList>
    </citation>
    <scope>NUCLEOTIDE SEQUENCE [LARGE SCALE GENOMIC DNA]</scope>
    <source>
        <strain evidence="2 3">OUH 334697</strain>
    </source>
</reference>
<dbReference type="Gene3D" id="1.25.40.390">
    <property type="match status" value="1"/>
</dbReference>
<dbReference type="InterPro" id="IPR011990">
    <property type="entry name" value="TPR-like_helical_dom_sf"/>
</dbReference>
<evidence type="ECO:0000313" key="3">
    <source>
        <dbReference type="Proteomes" id="UP000031937"/>
    </source>
</evidence>
<dbReference type="Pfam" id="PF14322">
    <property type="entry name" value="SusD-like_3"/>
    <property type="match status" value="1"/>
</dbReference>
<protein>
    <recommendedName>
        <fullName evidence="1">SusD-like N-terminal domain-containing protein</fullName>
    </recommendedName>
</protein>
<comment type="caution">
    <text evidence="2">The sequence shown here is derived from an EMBL/GenBank/DDBJ whole genome shotgun (WGS) entry which is preliminary data.</text>
</comment>
<organism evidence="2 3">
    <name type="scientific">Sanguibacteroides justesenii</name>
    <dbReference type="NCBI Taxonomy" id="1547597"/>
    <lineage>
        <taxon>Bacteria</taxon>
        <taxon>Pseudomonadati</taxon>
        <taxon>Bacteroidota</taxon>
        <taxon>Bacteroidia</taxon>
        <taxon>Bacteroidales</taxon>
        <taxon>Porphyromonadaceae</taxon>
        <taxon>Sanguibacteroides</taxon>
    </lineage>
</organism>
<feature type="domain" description="SusD-like N-terminal" evidence="1">
    <location>
        <begin position="75"/>
        <end position="213"/>
    </location>
</feature>
<dbReference type="PROSITE" id="PS51257">
    <property type="entry name" value="PROKAR_LIPOPROTEIN"/>
    <property type="match status" value="1"/>
</dbReference>
<dbReference type="Proteomes" id="UP000031937">
    <property type="component" value="Unassembled WGS sequence"/>
</dbReference>
<gene>
    <name evidence="2" type="ORF">IE90_06710</name>
</gene>
<evidence type="ECO:0000259" key="1">
    <source>
        <dbReference type="Pfam" id="PF14322"/>
    </source>
</evidence>
<accession>A0AB34R8D9</accession>
<name>A0AB34R8D9_9PORP</name>
<dbReference type="InterPro" id="IPR033985">
    <property type="entry name" value="SusD-like_N"/>
</dbReference>
<proteinExistence type="predicted"/>
<dbReference type="AlphaFoldDB" id="A0AB34R8D9"/>